<comment type="subcellular location">
    <subcellularLocation>
        <location evidence="1">Cell membrane</location>
        <topology evidence="1">Multi-pass membrane protein</topology>
    </subcellularLocation>
</comment>
<keyword evidence="2" id="KW-1003">Cell membrane</keyword>
<dbReference type="Proteomes" id="UP000306393">
    <property type="component" value="Unassembled WGS sequence"/>
</dbReference>
<name>A0A4V5U9C5_9GAMM</name>
<dbReference type="GeneID" id="67477463"/>
<dbReference type="EMBL" id="JACYNN010000008">
    <property type="protein sequence ID" value="MBD8107320.1"/>
    <property type="molecule type" value="Genomic_DNA"/>
</dbReference>
<sequence>MNLTLIKTASAGRYRAWISPYVGLYLLLSALINLAFGYPISGLYTLAFTALLVLLAAVALTSQKILIAACATIAGFYYPFGQVYGPPNFNTLLALHATNVEEASEILLIFPLHDYVIGLAILIVGAVALMRKPRVKQPWGHPESACLAFVLVALITQPVINQLTGGVFNLKDTGFPMARFVKDTIESKLSVDKEIDRMNQLATLKDDWHVTSVKPQQQIYVVVIGESARRDALGAFGGRWDNTPFASQLNGQFFTHYTSAASSTQKSLGLTLTQVVDGKPEYQNNIITLANRAGFDTWWLSNQGQIGQFDTPIASIARRAKNVHFLKNGDFEADKATRDEDLLNFTPAALTHPVDRPRLLVYHLVGSHPKACDRTRGRYVERLHSLETSCYLYSVTQTDGFLQQLWQQLHSSGLTFSMIYFSDHGLAFKEKGTRNEYLTHDDKYRQNFEVPMFISSGNDRRHQKIATPRSANDFMMLFSQWTGIQSQEIVPRYRFISEDKGPAIEVTNFALKRLPFSQLQQDPFAK</sequence>
<evidence type="ECO:0000313" key="13">
    <source>
        <dbReference type="Proteomes" id="UP000661012"/>
    </source>
</evidence>
<dbReference type="GO" id="GO:0016776">
    <property type="term" value="F:phosphotransferase activity, phosphate group as acceptor"/>
    <property type="evidence" value="ECO:0007669"/>
    <property type="project" value="TreeGrafter"/>
</dbReference>
<dbReference type="PANTHER" id="PTHR30443:SF4">
    <property type="entry name" value="PHOSPHOETHANOLAMINE TRANSFERASE OPGE-RELATED"/>
    <property type="match status" value="1"/>
</dbReference>
<feature type="transmembrane region" description="Helical" evidence="8">
    <location>
        <begin position="142"/>
        <end position="160"/>
    </location>
</feature>
<feature type="domain" description="Sulfatase N-terminal" evidence="9">
    <location>
        <begin position="219"/>
        <end position="484"/>
    </location>
</feature>
<dbReference type="EMBL" id="QGAC01000015">
    <property type="protein sequence ID" value="TKJ88207.1"/>
    <property type="molecule type" value="Genomic_DNA"/>
</dbReference>
<accession>A0A4V5U9C5</accession>
<evidence type="ECO:0000313" key="11">
    <source>
        <dbReference type="EMBL" id="TKJ88207.1"/>
    </source>
</evidence>
<comment type="caution">
    <text evidence="11">The sequence shown here is derived from an EMBL/GenBank/DDBJ whole genome shotgun (WGS) entry which is preliminary data.</text>
</comment>
<evidence type="ECO:0000256" key="3">
    <source>
        <dbReference type="ARBA" id="ARBA00022679"/>
    </source>
</evidence>
<dbReference type="InterPro" id="IPR058130">
    <property type="entry name" value="PEA_transf_C"/>
</dbReference>
<dbReference type="Pfam" id="PF00884">
    <property type="entry name" value="Sulfatase"/>
    <property type="match status" value="1"/>
</dbReference>
<keyword evidence="13" id="KW-1185">Reference proteome</keyword>
<evidence type="ECO:0000256" key="1">
    <source>
        <dbReference type="ARBA" id="ARBA00004651"/>
    </source>
</evidence>
<keyword evidence="5 8" id="KW-1133">Transmembrane helix</keyword>
<dbReference type="InterPro" id="IPR040423">
    <property type="entry name" value="PEA_transferase"/>
</dbReference>
<evidence type="ECO:0000313" key="12">
    <source>
        <dbReference type="Proteomes" id="UP000306393"/>
    </source>
</evidence>
<feature type="transmembrane region" description="Helical" evidence="8">
    <location>
        <begin position="42"/>
        <end position="60"/>
    </location>
</feature>
<keyword evidence="6 8" id="KW-0472">Membrane</keyword>
<proteinExistence type="inferred from homology"/>
<feature type="transmembrane region" description="Helical" evidence="8">
    <location>
        <begin position="106"/>
        <end position="130"/>
    </location>
</feature>
<reference evidence="10 13" key="2">
    <citation type="journal article" date="2020" name="FEMS Microbiol. Ecol.">
        <title>Temporal dynamics of bacterial communities during seed development and maturation.</title>
        <authorList>
            <person name="Chesneau G."/>
            <person name="Torres-Cortes G."/>
            <person name="Briand M."/>
            <person name="Darrasse A."/>
            <person name="Preveaux A."/>
            <person name="Marais C."/>
            <person name="Jacques M.A."/>
            <person name="Shade A."/>
            <person name="Barret M."/>
        </authorList>
    </citation>
    <scope>NUCLEOTIDE SEQUENCE [LARGE SCALE GENOMIC DNA]</scope>
    <source>
        <strain evidence="10 13">CFBP13732</strain>
    </source>
</reference>
<evidence type="ECO:0000256" key="2">
    <source>
        <dbReference type="ARBA" id="ARBA00022475"/>
    </source>
</evidence>
<dbReference type="SUPFAM" id="SSF53649">
    <property type="entry name" value="Alkaline phosphatase-like"/>
    <property type="match status" value="1"/>
</dbReference>
<evidence type="ECO:0000256" key="6">
    <source>
        <dbReference type="ARBA" id="ARBA00023136"/>
    </source>
</evidence>
<dbReference type="Proteomes" id="UP000661012">
    <property type="component" value="Unassembled WGS sequence"/>
</dbReference>
<gene>
    <name evidence="11" type="ORF">EpCFBP13511_15990</name>
    <name evidence="10" type="ORF">IFT93_12970</name>
</gene>
<evidence type="ECO:0000256" key="7">
    <source>
        <dbReference type="ARBA" id="ARBA00038481"/>
    </source>
</evidence>
<dbReference type="CDD" id="cd16017">
    <property type="entry name" value="LptA"/>
    <property type="match status" value="1"/>
</dbReference>
<evidence type="ECO:0000256" key="8">
    <source>
        <dbReference type="SAM" id="Phobius"/>
    </source>
</evidence>
<evidence type="ECO:0000259" key="9">
    <source>
        <dbReference type="Pfam" id="PF00884"/>
    </source>
</evidence>
<dbReference type="GO" id="GO:0005886">
    <property type="term" value="C:plasma membrane"/>
    <property type="evidence" value="ECO:0007669"/>
    <property type="project" value="UniProtKB-SubCell"/>
</dbReference>
<dbReference type="STRING" id="1219360.GCA_001571305_03049"/>
<dbReference type="OrthoDB" id="9786870at2"/>
<dbReference type="PANTHER" id="PTHR30443">
    <property type="entry name" value="INNER MEMBRANE PROTEIN"/>
    <property type="match status" value="1"/>
</dbReference>
<feature type="transmembrane region" description="Helical" evidence="8">
    <location>
        <begin position="16"/>
        <end position="36"/>
    </location>
</feature>
<dbReference type="RefSeq" id="WP_062746620.1">
    <property type="nucleotide sequence ID" value="NZ_CP082141.1"/>
</dbReference>
<dbReference type="InterPro" id="IPR017850">
    <property type="entry name" value="Alkaline_phosphatase_core_sf"/>
</dbReference>
<dbReference type="Gene3D" id="3.40.720.10">
    <property type="entry name" value="Alkaline Phosphatase, subunit A"/>
    <property type="match status" value="1"/>
</dbReference>
<dbReference type="AlphaFoldDB" id="A0A4V5U9C5"/>
<keyword evidence="4 8" id="KW-0812">Transmembrane</keyword>
<dbReference type="GO" id="GO:0009244">
    <property type="term" value="P:lipopolysaccharide core region biosynthetic process"/>
    <property type="evidence" value="ECO:0007669"/>
    <property type="project" value="TreeGrafter"/>
</dbReference>
<evidence type="ECO:0000256" key="4">
    <source>
        <dbReference type="ARBA" id="ARBA00022692"/>
    </source>
</evidence>
<keyword evidence="3 11" id="KW-0808">Transferase</keyword>
<feature type="transmembrane region" description="Helical" evidence="8">
    <location>
        <begin position="65"/>
        <end position="86"/>
    </location>
</feature>
<dbReference type="InterPro" id="IPR000917">
    <property type="entry name" value="Sulfatase_N"/>
</dbReference>
<protein>
    <submittedName>
        <fullName evidence="11">Phosphoethanolamine transferase</fullName>
    </submittedName>
</protein>
<evidence type="ECO:0000256" key="5">
    <source>
        <dbReference type="ARBA" id="ARBA00022989"/>
    </source>
</evidence>
<evidence type="ECO:0000313" key="10">
    <source>
        <dbReference type="EMBL" id="MBD8107320.1"/>
    </source>
</evidence>
<organism evidence="11 12">
    <name type="scientific">Erwinia persicina</name>
    <dbReference type="NCBI Taxonomy" id="55211"/>
    <lineage>
        <taxon>Bacteria</taxon>
        <taxon>Pseudomonadati</taxon>
        <taxon>Pseudomonadota</taxon>
        <taxon>Gammaproteobacteria</taxon>
        <taxon>Enterobacterales</taxon>
        <taxon>Erwiniaceae</taxon>
        <taxon>Erwinia</taxon>
    </lineage>
</organism>
<reference evidence="11 12" key="1">
    <citation type="journal article" date="2019" name="Sci. Rep.">
        <title>Differences in resource use lead to coexistence of seed-transmitted microbial populations.</title>
        <authorList>
            <person name="Torres-Cortes G."/>
            <person name="Garcia B.J."/>
            <person name="Compant S."/>
            <person name="Rezki S."/>
            <person name="Jones P."/>
            <person name="Preveaux A."/>
            <person name="Briand M."/>
            <person name="Roulet A."/>
            <person name="Bouchez O."/>
            <person name="Jacobson D."/>
            <person name="Barret M."/>
        </authorList>
    </citation>
    <scope>NUCLEOTIDE SEQUENCE [LARGE SCALE GENOMIC DNA]</scope>
    <source>
        <strain evidence="11 12">CFBP13511</strain>
    </source>
</reference>
<comment type="similarity">
    <text evidence="7">Belongs to the phosphoethanolamine transferase family.</text>
</comment>